<dbReference type="CTD" id="20199871"/>
<evidence type="ECO:0000313" key="1">
    <source>
        <dbReference type="EMBL" id="ESN99429.1"/>
    </source>
</evidence>
<dbReference type="InterPro" id="IPR035915">
    <property type="entry name" value="Plakin_repeat_sf"/>
</dbReference>
<name>T1ETH1_HELRO</name>
<keyword evidence="3" id="KW-1185">Reference proteome</keyword>
<dbReference type="EMBL" id="KB097143">
    <property type="protein sequence ID" value="ESN99429.1"/>
    <property type="molecule type" value="Genomic_DNA"/>
</dbReference>
<dbReference type="InParanoid" id="T1ETH1"/>
<gene>
    <name evidence="2" type="primary">20199871</name>
    <name evidence="1" type="ORF">HELRODRAFT_162977</name>
</gene>
<dbReference type="SUPFAM" id="SSF75399">
    <property type="entry name" value="Plakin repeat"/>
    <property type="match status" value="2"/>
</dbReference>
<evidence type="ECO:0000313" key="3">
    <source>
        <dbReference type="Proteomes" id="UP000015101"/>
    </source>
</evidence>
<reference evidence="3" key="1">
    <citation type="submission" date="2012-12" db="EMBL/GenBank/DDBJ databases">
        <authorList>
            <person name="Hellsten U."/>
            <person name="Grimwood J."/>
            <person name="Chapman J.A."/>
            <person name="Shapiro H."/>
            <person name="Aerts A."/>
            <person name="Otillar R.P."/>
            <person name="Terry A.Y."/>
            <person name="Boore J.L."/>
            <person name="Simakov O."/>
            <person name="Marletaz F."/>
            <person name="Cho S.-J."/>
            <person name="Edsinger-Gonzales E."/>
            <person name="Havlak P."/>
            <person name="Kuo D.-H."/>
            <person name="Larsson T."/>
            <person name="Lv J."/>
            <person name="Arendt D."/>
            <person name="Savage R."/>
            <person name="Osoegawa K."/>
            <person name="de Jong P."/>
            <person name="Lindberg D.R."/>
            <person name="Seaver E.C."/>
            <person name="Weisblat D.A."/>
            <person name="Putnam N.H."/>
            <person name="Grigoriev I.V."/>
            <person name="Rokhsar D.S."/>
        </authorList>
    </citation>
    <scope>NUCLEOTIDE SEQUENCE</scope>
</reference>
<dbReference type="OrthoDB" id="6122729at2759"/>
<dbReference type="Pfam" id="PF00681">
    <property type="entry name" value="Plectin"/>
    <property type="match status" value="1"/>
</dbReference>
<dbReference type="OMA" id="EDGWIMA"/>
<dbReference type="EMBL" id="AMQM01001251">
    <property type="status" value="NOT_ANNOTATED_CDS"/>
    <property type="molecule type" value="Genomic_DNA"/>
</dbReference>
<sequence>MDKAKVVAEELKSTKVEERKKFIIKGVVDPRTNDHVAFKYAVSEGIINHRKGLYVNPSTNESLPIQRAMLEGKILVEYISVCRSLPETTAVPLITIKRRVDHKYIIVGALDPVTAEKLNLQEAIRRNIIDIQTGEYINESKGGIRINEEDAVEDGWIMAQFDETAPQFEIESFSVVGVLDHKFGMFVSFMQAVRRGLVDGESGDYISNLTGKKVYAVDAIRRGLIKAVKCSKEIKED</sequence>
<accession>T1ETH1</accession>
<reference evidence="1 3" key="2">
    <citation type="journal article" date="2013" name="Nature">
        <title>Insights into bilaterian evolution from three spiralian genomes.</title>
        <authorList>
            <person name="Simakov O."/>
            <person name="Marletaz F."/>
            <person name="Cho S.J."/>
            <person name="Edsinger-Gonzales E."/>
            <person name="Havlak P."/>
            <person name="Hellsten U."/>
            <person name="Kuo D.H."/>
            <person name="Larsson T."/>
            <person name="Lv J."/>
            <person name="Arendt D."/>
            <person name="Savage R."/>
            <person name="Osoegawa K."/>
            <person name="de Jong P."/>
            <person name="Grimwood J."/>
            <person name="Chapman J.A."/>
            <person name="Shapiro H."/>
            <person name="Aerts A."/>
            <person name="Otillar R.P."/>
            <person name="Terry A.Y."/>
            <person name="Boore J.L."/>
            <person name="Grigoriev I.V."/>
            <person name="Lindberg D.R."/>
            <person name="Seaver E.C."/>
            <person name="Weisblat D.A."/>
            <person name="Putnam N.H."/>
            <person name="Rokhsar D.S."/>
        </authorList>
    </citation>
    <scope>NUCLEOTIDE SEQUENCE</scope>
</reference>
<reference evidence="2" key="3">
    <citation type="submission" date="2015-06" db="UniProtKB">
        <authorList>
            <consortium name="EnsemblMetazoa"/>
        </authorList>
    </citation>
    <scope>IDENTIFICATION</scope>
</reference>
<dbReference type="AlphaFoldDB" id="T1ETH1"/>
<dbReference type="SMART" id="SM00250">
    <property type="entry name" value="PLEC"/>
    <property type="match status" value="2"/>
</dbReference>
<dbReference type="Proteomes" id="UP000015101">
    <property type="component" value="Unassembled WGS sequence"/>
</dbReference>
<dbReference type="EnsemblMetazoa" id="HelroT162977">
    <property type="protein sequence ID" value="HelroP162977"/>
    <property type="gene ID" value="HelroG162977"/>
</dbReference>
<dbReference type="GO" id="GO:0005856">
    <property type="term" value="C:cytoskeleton"/>
    <property type="evidence" value="ECO:0007669"/>
    <property type="project" value="InterPro"/>
</dbReference>
<dbReference type="KEGG" id="hro:HELRODRAFT_162977"/>
<protein>
    <submittedName>
        <fullName evidence="1 2">Uncharacterized protein</fullName>
    </submittedName>
</protein>
<proteinExistence type="predicted"/>
<dbReference type="Gene3D" id="3.90.1290.10">
    <property type="entry name" value="Plakin repeat"/>
    <property type="match status" value="1"/>
</dbReference>
<evidence type="ECO:0000313" key="2">
    <source>
        <dbReference type="EnsemblMetazoa" id="HelroP162977"/>
    </source>
</evidence>
<dbReference type="RefSeq" id="XP_009023268.1">
    <property type="nucleotide sequence ID" value="XM_009025020.1"/>
</dbReference>
<dbReference type="InterPro" id="IPR001101">
    <property type="entry name" value="Plectin_repeat"/>
</dbReference>
<organism evidence="2 3">
    <name type="scientific">Helobdella robusta</name>
    <name type="common">Californian leech</name>
    <dbReference type="NCBI Taxonomy" id="6412"/>
    <lineage>
        <taxon>Eukaryota</taxon>
        <taxon>Metazoa</taxon>
        <taxon>Spiralia</taxon>
        <taxon>Lophotrochozoa</taxon>
        <taxon>Annelida</taxon>
        <taxon>Clitellata</taxon>
        <taxon>Hirudinea</taxon>
        <taxon>Rhynchobdellida</taxon>
        <taxon>Glossiphoniidae</taxon>
        <taxon>Helobdella</taxon>
    </lineage>
</organism>
<dbReference type="HOGENOM" id="CLU_1171748_0_0_1"/>
<dbReference type="STRING" id="6412.T1ETH1"/>
<dbReference type="GeneID" id="20199871"/>